<reference evidence="2 3" key="1">
    <citation type="submission" date="2023-04" db="EMBL/GenBank/DDBJ databases">
        <title>Spirochaete genome identified in red abalone sample constitutes a novel genus.</title>
        <authorList>
            <person name="Sharma S.P."/>
            <person name="Purcell C.M."/>
            <person name="Hyde J.R."/>
            <person name="Severin A.J."/>
        </authorList>
    </citation>
    <scope>NUCLEOTIDE SEQUENCE [LARGE SCALE GENOMIC DNA]</scope>
    <source>
        <strain evidence="2 3">SP-2023</strain>
    </source>
</reference>
<evidence type="ECO:0000313" key="2">
    <source>
        <dbReference type="EMBL" id="WGK69465.1"/>
    </source>
</evidence>
<accession>A0ABY8MJB6</accession>
<dbReference type="RefSeq" id="WP_326927648.1">
    <property type="nucleotide sequence ID" value="NZ_CP123443.1"/>
</dbReference>
<feature type="compositionally biased region" description="Acidic residues" evidence="1">
    <location>
        <begin position="334"/>
        <end position="343"/>
    </location>
</feature>
<dbReference type="Pfam" id="PF11300">
    <property type="entry name" value="DUF3102"/>
    <property type="match status" value="1"/>
</dbReference>
<dbReference type="InterPro" id="IPR021451">
    <property type="entry name" value="DUF3102"/>
</dbReference>
<keyword evidence="3" id="KW-1185">Reference proteome</keyword>
<organism evidence="2 3">
    <name type="scientific">Candidatus Haliotispira prima</name>
    <dbReference type="NCBI Taxonomy" id="3034016"/>
    <lineage>
        <taxon>Bacteria</taxon>
        <taxon>Pseudomonadati</taxon>
        <taxon>Spirochaetota</taxon>
        <taxon>Spirochaetia</taxon>
        <taxon>Spirochaetales</taxon>
        <taxon>Spirochaetaceae</taxon>
        <taxon>Candidatus Haliotispira</taxon>
    </lineage>
</organism>
<dbReference type="Proteomes" id="UP001228690">
    <property type="component" value="Chromosome"/>
</dbReference>
<name>A0ABY8MJB6_9SPIO</name>
<evidence type="ECO:0000256" key="1">
    <source>
        <dbReference type="SAM" id="MobiDB-lite"/>
    </source>
</evidence>
<protein>
    <submittedName>
        <fullName evidence="2">DUF3102 domain-containing protein</fullName>
    </submittedName>
</protein>
<evidence type="ECO:0000313" key="3">
    <source>
        <dbReference type="Proteomes" id="UP001228690"/>
    </source>
</evidence>
<sequence length="343" mass="38162">MNEVNPEKTGLSAKVEQAQIFAQLDTQFAREGEIFELPIIERRILDFQQIAGQSILEIGRLLAWTKERVGHGDFAKSLERMKINHRTAQGYMQVYAKMGTKIGTKIGTKSNAQPAAHLGIEKALQLARAFDDEELQDLLDGEEVKGHRLEDLAEMSKRELIATLRSEKQKSAQELEAARKQADALQKRNDKLAGQTERYESGSDKGWEFTGRWLSEMRNKNTGINSLAIQLEKMAGDWAKMVDEGDERALAGHPFICSELTFMHNLVAGSLDLCNDALQKALAADHPHLEFPAGTEYAAMGFSPQNLPKNMKYTPKDIESADSGTTELGRTAEAAEENPELGF</sequence>
<feature type="region of interest" description="Disordered" evidence="1">
    <location>
        <begin position="316"/>
        <end position="343"/>
    </location>
</feature>
<gene>
    <name evidence="2" type="ORF">P0082_00995</name>
</gene>
<feature type="region of interest" description="Disordered" evidence="1">
    <location>
        <begin position="172"/>
        <end position="203"/>
    </location>
</feature>
<proteinExistence type="predicted"/>
<dbReference type="EMBL" id="CP123443">
    <property type="protein sequence ID" value="WGK69465.1"/>
    <property type="molecule type" value="Genomic_DNA"/>
</dbReference>